<name>A0A7J7J9E2_BUGNE</name>
<dbReference type="SUPFAM" id="SSF63712">
    <property type="entry name" value="Nicotinic receptor ligand binding domain-like"/>
    <property type="match status" value="1"/>
</dbReference>
<keyword evidence="2" id="KW-1003">Cell membrane</keyword>
<evidence type="ECO:0000313" key="18">
    <source>
        <dbReference type="EMBL" id="KAF6022627.1"/>
    </source>
</evidence>
<keyword evidence="13 15" id="KW-0407">Ion channel</keyword>
<comment type="similarity">
    <text evidence="15">Belongs to the ligand-gated ion channel (TC 1.A.9) family.</text>
</comment>
<evidence type="ECO:0000256" key="7">
    <source>
        <dbReference type="ARBA" id="ARBA00023065"/>
    </source>
</evidence>
<dbReference type="Pfam" id="PF02932">
    <property type="entry name" value="Neur_chan_memb"/>
    <property type="match status" value="1"/>
</dbReference>
<dbReference type="EMBL" id="VXIV02002825">
    <property type="protein sequence ID" value="KAF6022627.1"/>
    <property type="molecule type" value="Genomic_DNA"/>
</dbReference>
<evidence type="ECO:0000256" key="1">
    <source>
        <dbReference type="ARBA" id="ARBA00022448"/>
    </source>
</evidence>
<evidence type="ECO:0000259" key="16">
    <source>
        <dbReference type="Pfam" id="PF02931"/>
    </source>
</evidence>
<dbReference type="PRINTS" id="PR00252">
    <property type="entry name" value="NRIONCHANNEL"/>
</dbReference>
<keyword evidence="12" id="KW-0628">Postsynaptic cell membrane</keyword>
<gene>
    <name evidence="18" type="ORF">EB796_019065</name>
</gene>
<evidence type="ECO:0000256" key="14">
    <source>
        <dbReference type="ARBA" id="ARBA00034104"/>
    </source>
</evidence>
<dbReference type="InterPro" id="IPR036734">
    <property type="entry name" value="Neur_chan_lig-bd_sf"/>
</dbReference>
<protein>
    <submittedName>
        <fullName evidence="18">Uncharacterized protein</fullName>
    </submittedName>
</protein>
<feature type="domain" description="Neurotransmitter-gated ion-channel ligand-binding" evidence="16">
    <location>
        <begin position="34"/>
        <end position="242"/>
    </location>
</feature>
<keyword evidence="6" id="KW-0770">Synapse</keyword>
<evidence type="ECO:0000256" key="12">
    <source>
        <dbReference type="ARBA" id="ARBA00023257"/>
    </source>
</evidence>
<dbReference type="InterPro" id="IPR006201">
    <property type="entry name" value="Neur_channel"/>
</dbReference>
<feature type="domain" description="Neurotransmitter-gated ion-channel transmembrane" evidence="17">
    <location>
        <begin position="249"/>
        <end position="331"/>
    </location>
</feature>
<keyword evidence="11" id="KW-0868">Chloride</keyword>
<dbReference type="Proteomes" id="UP000593567">
    <property type="component" value="Unassembled WGS sequence"/>
</dbReference>
<keyword evidence="9" id="KW-1015">Disulfide bond</keyword>
<feature type="transmembrane region" description="Helical" evidence="15">
    <location>
        <begin position="307"/>
        <end position="329"/>
    </location>
</feature>
<dbReference type="InterPro" id="IPR006202">
    <property type="entry name" value="Neur_chan_lig-bd"/>
</dbReference>
<dbReference type="PRINTS" id="PR00253">
    <property type="entry name" value="GABAARECEPTR"/>
</dbReference>
<dbReference type="Gene3D" id="1.20.58.390">
    <property type="entry name" value="Neurotransmitter-gated ion-channel transmembrane domain"/>
    <property type="match status" value="1"/>
</dbReference>
<evidence type="ECO:0000313" key="19">
    <source>
        <dbReference type="Proteomes" id="UP000593567"/>
    </source>
</evidence>
<keyword evidence="7 15" id="KW-0406">Ion transport</keyword>
<dbReference type="AlphaFoldDB" id="A0A7J7J9E2"/>
<evidence type="ECO:0000256" key="8">
    <source>
        <dbReference type="ARBA" id="ARBA00023136"/>
    </source>
</evidence>
<evidence type="ECO:0000256" key="5">
    <source>
        <dbReference type="ARBA" id="ARBA00022989"/>
    </source>
</evidence>
<dbReference type="Pfam" id="PF02931">
    <property type="entry name" value="Neur_chan_LBD"/>
    <property type="match status" value="1"/>
</dbReference>
<dbReference type="InterPro" id="IPR038050">
    <property type="entry name" value="Neuro_actylchol_rec"/>
</dbReference>
<dbReference type="Gene3D" id="2.70.170.10">
    <property type="entry name" value="Neurotransmitter-gated ion-channel ligand-binding domain"/>
    <property type="match status" value="1"/>
</dbReference>
<organism evidence="18 19">
    <name type="scientific">Bugula neritina</name>
    <name type="common">Brown bryozoan</name>
    <name type="synonym">Sertularia neritina</name>
    <dbReference type="NCBI Taxonomy" id="10212"/>
    <lineage>
        <taxon>Eukaryota</taxon>
        <taxon>Metazoa</taxon>
        <taxon>Spiralia</taxon>
        <taxon>Lophotrochozoa</taxon>
        <taxon>Bryozoa</taxon>
        <taxon>Gymnolaemata</taxon>
        <taxon>Cheilostomatida</taxon>
        <taxon>Flustrina</taxon>
        <taxon>Buguloidea</taxon>
        <taxon>Bugulidae</taxon>
        <taxon>Bugula</taxon>
    </lineage>
</organism>
<dbReference type="InterPro" id="IPR006029">
    <property type="entry name" value="Neurotrans-gated_channel_TM"/>
</dbReference>
<comment type="subcellular location">
    <subcellularLocation>
        <location evidence="14">Postsynaptic cell membrane</location>
        <topology evidence="14">Multi-pass membrane protein</topology>
    </subcellularLocation>
</comment>
<keyword evidence="1 15" id="KW-0813">Transport</keyword>
<dbReference type="PROSITE" id="PS00236">
    <property type="entry name" value="NEUROTR_ION_CHANNEL"/>
    <property type="match status" value="1"/>
</dbReference>
<accession>A0A7J7J9E2</accession>
<evidence type="ECO:0000256" key="6">
    <source>
        <dbReference type="ARBA" id="ARBA00023018"/>
    </source>
</evidence>
<keyword evidence="19" id="KW-1185">Reference proteome</keyword>
<keyword evidence="8 15" id="KW-0472">Membrane</keyword>
<dbReference type="GO" id="GO:0045211">
    <property type="term" value="C:postsynaptic membrane"/>
    <property type="evidence" value="ECO:0007669"/>
    <property type="project" value="UniProtKB-SubCell"/>
</dbReference>
<sequence>MLTHSVRGSPPVQVGSEMVDEEILGTQIGRNMSKVLDSILHGYDARVRPMPEDDPSKPTQIKVDLNIRSMGPISEIDRSYSMDCYFRQTWNDPRLRYSGPSKEIAVHIALLEKLWKPDTYFLNGKDSYIHMITTANKLLRISADGTIFYSMRLTIKADCPMDLQAYPMDTQHCPLTILSFAHGANFLEYIWKYGNNQSIVVNEDVKLSQFDIASYSHQNDSTMLKDMSFSSLHVVFKLQRHMGYFLLQVYVPAILLVAMSWVTFWLNREATSDRVGLGITVILTLTTMSRGNDRDLPQVPYATALELYVQMCFTFLILSMFEFVGVHYFTKHGGGDYHNIDYCVILWAVVRNKI</sequence>
<proteinExistence type="inferred from homology"/>
<dbReference type="CDD" id="cd19049">
    <property type="entry name" value="LGIC_TM_anion"/>
    <property type="match status" value="1"/>
</dbReference>
<dbReference type="PANTHER" id="PTHR18945">
    <property type="entry name" value="NEUROTRANSMITTER GATED ION CHANNEL"/>
    <property type="match status" value="1"/>
</dbReference>
<dbReference type="NCBIfam" id="TIGR00860">
    <property type="entry name" value="LIC"/>
    <property type="match status" value="1"/>
</dbReference>
<dbReference type="InterPro" id="IPR006028">
    <property type="entry name" value="GABAA/Glycine_rcpt"/>
</dbReference>
<evidence type="ECO:0000256" key="9">
    <source>
        <dbReference type="ARBA" id="ARBA00023157"/>
    </source>
</evidence>
<reference evidence="18" key="1">
    <citation type="submission" date="2020-06" db="EMBL/GenBank/DDBJ databases">
        <title>Draft genome of Bugula neritina, a colonial animal packing powerful symbionts and potential medicines.</title>
        <authorList>
            <person name="Rayko M."/>
        </authorList>
    </citation>
    <scope>NUCLEOTIDE SEQUENCE [LARGE SCALE GENOMIC DNA]</scope>
    <source>
        <strain evidence="18">Kwan_BN1</strain>
    </source>
</reference>
<dbReference type="GO" id="GO:0005230">
    <property type="term" value="F:extracellular ligand-gated monoatomic ion channel activity"/>
    <property type="evidence" value="ECO:0007669"/>
    <property type="project" value="InterPro"/>
</dbReference>
<evidence type="ECO:0000256" key="2">
    <source>
        <dbReference type="ARBA" id="ARBA00022475"/>
    </source>
</evidence>
<feature type="transmembrane region" description="Helical" evidence="15">
    <location>
        <begin position="244"/>
        <end position="266"/>
    </location>
</feature>
<evidence type="ECO:0000256" key="10">
    <source>
        <dbReference type="ARBA" id="ARBA00023180"/>
    </source>
</evidence>
<keyword evidence="3 15" id="KW-0812">Transmembrane</keyword>
<evidence type="ECO:0000256" key="11">
    <source>
        <dbReference type="ARBA" id="ARBA00023214"/>
    </source>
</evidence>
<evidence type="ECO:0000256" key="13">
    <source>
        <dbReference type="ARBA" id="ARBA00023303"/>
    </source>
</evidence>
<evidence type="ECO:0000256" key="3">
    <source>
        <dbReference type="ARBA" id="ARBA00022692"/>
    </source>
</evidence>
<dbReference type="SUPFAM" id="SSF90112">
    <property type="entry name" value="Neurotransmitter-gated ion-channel transmembrane pore"/>
    <property type="match status" value="1"/>
</dbReference>
<dbReference type="OrthoDB" id="203862at2759"/>
<evidence type="ECO:0000259" key="17">
    <source>
        <dbReference type="Pfam" id="PF02932"/>
    </source>
</evidence>
<keyword evidence="10" id="KW-0325">Glycoprotein</keyword>
<comment type="caution">
    <text evidence="15">Lacks conserved residue(s) required for the propagation of feature annotation.</text>
</comment>
<dbReference type="FunFam" id="2.70.170.10:FF:000003">
    <property type="entry name" value="Putative gamma-aminobutyric acid receptor subunit gamma-2"/>
    <property type="match status" value="1"/>
</dbReference>
<dbReference type="InterPro" id="IPR036719">
    <property type="entry name" value="Neuro-gated_channel_TM_sf"/>
</dbReference>
<evidence type="ECO:0000256" key="4">
    <source>
        <dbReference type="ARBA" id="ARBA00022729"/>
    </source>
</evidence>
<evidence type="ECO:0000256" key="15">
    <source>
        <dbReference type="RuleBase" id="RU000687"/>
    </source>
</evidence>
<keyword evidence="5 15" id="KW-1133">Transmembrane helix</keyword>
<keyword evidence="4" id="KW-0732">Signal</keyword>
<dbReference type="GO" id="GO:0004888">
    <property type="term" value="F:transmembrane signaling receptor activity"/>
    <property type="evidence" value="ECO:0007669"/>
    <property type="project" value="InterPro"/>
</dbReference>
<comment type="caution">
    <text evidence="18">The sequence shown here is derived from an EMBL/GenBank/DDBJ whole genome shotgun (WGS) entry which is preliminary data.</text>
</comment>
<dbReference type="InterPro" id="IPR018000">
    <property type="entry name" value="Neurotransmitter_ion_chnl_CS"/>
</dbReference>